<evidence type="ECO:0000259" key="11">
    <source>
        <dbReference type="Pfam" id="PF05000"/>
    </source>
</evidence>
<dbReference type="GO" id="GO:0000428">
    <property type="term" value="C:DNA-directed RNA polymerase complex"/>
    <property type="evidence" value="ECO:0007669"/>
    <property type="project" value="UniProtKB-KW"/>
</dbReference>
<geneLocation type="chloroplast" evidence="12"/>
<dbReference type="CDD" id="cd02655">
    <property type="entry name" value="RNAP_beta'_C"/>
    <property type="match status" value="1"/>
</dbReference>
<keyword evidence="2" id="KW-0240">DNA-directed RNA polymerase</keyword>
<keyword evidence="3" id="KW-0808">Transferase</keyword>
<gene>
    <name evidence="12" type="primary">rpoC2</name>
</gene>
<dbReference type="Pfam" id="PF04998">
    <property type="entry name" value="RNA_pol_Rpb1_5"/>
    <property type="match status" value="1"/>
</dbReference>
<dbReference type="InterPro" id="IPR045867">
    <property type="entry name" value="DNA-dir_RpoC_beta_prime"/>
</dbReference>
<keyword evidence="6" id="KW-0862">Zinc</keyword>
<keyword evidence="12" id="KW-0150">Chloroplast</keyword>
<dbReference type="GO" id="GO:0003677">
    <property type="term" value="F:DNA binding"/>
    <property type="evidence" value="ECO:0007669"/>
    <property type="project" value="InterPro"/>
</dbReference>
<dbReference type="InterPro" id="IPR007083">
    <property type="entry name" value="RNA_pol_Rpb1_4"/>
</dbReference>
<reference evidence="12" key="1">
    <citation type="journal article" date="2018" name="J. Appl. Phycol.">
        <title>Intrageneric chloroplast genome comparison in the genus Euglena (Phylum: Euglenophyta) with annotated chloroplast genomes of Euglena hiemalis and Euglena clara.</title>
        <authorList>
            <person name="Ellala Hewadikaramge M."/>
            <person name="Linton E."/>
        </authorList>
    </citation>
    <scope>NUCLEOTIDE SEQUENCE</scope>
    <source>
        <strain evidence="12">SAG 25.98</strain>
    </source>
</reference>
<dbReference type="Gene3D" id="1.10.274.100">
    <property type="entry name" value="RNA polymerase Rpb1, domain 3"/>
    <property type="match status" value="1"/>
</dbReference>
<comment type="catalytic activity">
    <reaction evidence="8">
        <text>RNA(n) + a ribonucleoside 5'-triphosphate = RNA(n+1) + diphosphate</text>
        <dbReference type="Rhea" id="RHEA:21248"/>
        <dbReference type="Rhea" id="RHEA-COMP:14527"/>
        <dbReference type="Rhea" id="RHEA-COMP:17342"/>
        <dbReference type="ChEBI" id="CHEBI:33019"/>
        <dbReference type="ChEBI" id="CHEBI:61557"/>
        <dbReference type="ChEBI" id="CHEBI:140395"/>
        <dbReference type="EC" id="2.7.7.6"/>
    </reaction>
</comment>
<sequence length="802" mass="92460">MKLKNIPNFNKTFNKNELKNIISWFLTNYGSLRTTKLIDKLKKIGFKNATTAGISIGIEDLRIPKTKEILLRNSAKILYKNDRRYEQGKTNIISHFEKISLIWNTTNELLKDEILINFRQTDLLNPLYMMTLSGARGNISQIKQLVGMRGLMSDSQGEIINLPIKNNFKEGLNIIEYFISCYGARKGLIDTALKTANSGYLTRRLIYVTQGEIVKKPNCFTKHSNLILIKKNNKKEYKKIKEKLLGRVLAKTIIEKKSGKILVSYGQDICNYTLKKVIGLKKIYIRTPLTCKLNTGICQLCYGWNLANGRIAELGETIGILAAQSIGEPGTQLTMRTFHTGGIFSGEVAKTILAPHKGSIYYNSDKKGKKIFTKYKEKAFLTFCKKKVTIIENTKNKSTIYLPEYTIIYARPKEKIFEKQIIAEVCEYKQKKLKVKTEEVQEIKAKTSGQIINMKKKNKLLWILSGNIISYHKLHENLHNKLFYKELLVKHKRKFYAEKVKVSSVKNKLENEKNIVVNKIKKEKIIKIKENSIQCQIPLGKLLNKERKILTFKNKYSAQIIQKNNNLTWIRKANAYLIEDNKKISNKNSLAIKKNSIISRTYYKKQKTEDIVQGLPKIEELLEAKKTFNLKRIANNPQDKLRDNYESLNKQYYNAIAVRKSIEKLQFYLIRKIQKVYELQGVIISDKHMEIIVKKMTSKVIITDSENSNYIAGETIDINRIEKINIKLHNKIKYEPLLLGITKVSLSNQSFISEACFQETTRVLSRSAIEGKIDWLYGLKENIVLGNLIPAGTGYNKNLNIY</sequence>
<dbReference type="Gene3D" id="1.10.132.30">
    <property type="match status" value="1"/>
</dbReference>
<dbReference type="Pfam" id="PF05000">
    <property type="entry name" value="RNA_pol_Rpb1_4"/>
    <property type="match status" value="1"/>
</dbReference>
<evidence type="ECO:0000256" key="2">
    <source>
        <dbReference type="ARBA" id="ARBA00022478"/>
    </source>
</evidence>
<feature type="domain" description="RNA polymerase Rpb1" evidence="10">
    <location>
        <begin position="171"/>
        <end position="747"/>
    </location>
</feature>
<dbReference type="InterPro" id="IPR007081">
    <property type="entry name" value="RNA_pol_Rpb1_5"/>
</dbReference>
<dbReference type="GO" id="GO:0006351">
    <property type="term" value="P:DNA-templated transcription"/>
    <property type="evidence" value="ECO:0007669"/>
    <property type="project" value="InterPro"/>
</dbReference>
<proteinExistence type="predicted"/>
<organism evidence="12">
    <name type="scientific">Euglena clara</name>
    <dbReference type="NCBI Taxonomy" id="215708"/>
    <lineage>
        <taxon>Eukaryota</taxon>
        <taxon>Discoba</taxon>
        <taxon>Euglenozoa</taxon>
        <taxon>Euglenida</taxon>
        <taxon>Spirocuta</taxon>
        <taxon>Euglenophyceae</taxon>
        <taxon>Euglenales</taxon>
        <taxon>Euglenaceae</taxon>
        <taxon>Euglena</taxon>
    </lineage>
</organism>
<dbReference type="InterPro" id="IPR042102">
    <property type="entry name" value="RNA_pol_Rpb1_3_sf"/>
</dbReference>
<dbReference type="GO" id="GO:0003899">
    <property type="term" value="F:DNA-directed RNA polymerase activity"/>
    <property type="evidence" value="ECO:0007669"/>
    <property type="project" value="UniProtKB-EC"/>
</dbReference>
<evidence type="ECO:0000256" key="4">
    <source>
        <dbReference type="ARBA" id="ARBA00022695"/>
    </source>
</evidence>
<evidence type="ECO:0000256" key="7">
    <source>
        <dbReference type="ARBA" id="ARBA00023163"/>
    </source>
</evidence>
<dbReference type="InterPro" id="IPR007066">
    <property type="entry name" value="RNA_pol_Rpb1_3"/>
</dbReference>
<evidence type="ECO:0000259" key="9">
    <source>
        <dbReference type="Pfam" id="PF04983"/>
    </source>
</evidence>
<evidence type="ECO:0000256" key="6">
    <source>
        <dbReference type="ARBA" id="ARBA00022833"/>
    </source>
</evidence>
<dbReference type="GeneID" id="37542325"/>
<name>A0A2Z4YUQ6_9EUGL</name>
<keyword evidence="4" id="KW-0548">Nucleotidyltransferase</keyword>
<dbReference type="RefSeq" id="YP_009503401.1">
    <property type="nucleotide sequence ID" value="NC_038187.1"/>
</dbReference>
<dbReference type="Gene3D" id="1.10.150.390">
    <property type="match status" value="1"/>
</dbReference>
<dbReference type="EMBL" id="MF630936">
    <property type="protein sequence ID" value="AXA45457.1"/>
    <property type="molecule type" value="Genomic_DNA"/>
</dbReference>
<evidence type="ECO:0000259" key="10">
    <source>
        <dbReference type="Pfam" id="PF04998"/>
    </source>
</evidence>
<dbReference type="InterPro" id="IPR038120">
    <property type="entry name" value="Rpb1_funnel_sf"/>
</dbReference>
<dbReference type="AlphaFoldDB" id="A0A2Z4YUQ6"/>
<dbReference type="Pfam" id="PF04983">
    <property type="entry name" value="RNA_pol_Rpb1_3"/>
    <property type="match status" value="1"/>
</dbReference>
<feature type="domain" description="RNA polymerase Rpb1" evidence="11">
    <location>
        <begin position="96"/>
        <end position="168"/>
    </location>
</feature>
<evidence type="ECO:0000256" key="3">
    <source>
        <dbReference type="ARBA" id="ARBA00022679"/>
    </source>
</evidence>
<dbReference type="PANTHER" id="PTHR19376:SF68">
    <property type="entry name" value="DNA-DIRECTED RNA POLYMERASE SUBUNIT BETA"/>
    <property type="match status" value="1"/>
</dbReference>
<evidence type="ECO:0000256" key="1">
    <source>
        <dbReference type="ARBA" id="ARBA00012418"/>
    </source>
</evidence>
<keyword evidence="5" id="KW-0479">Metal-binding</keyword>
<accession>A0A2Z4YUQ6</accession>
<evidence type="ECO:0000313" key="12">
    <source>
        <dbReference type="EMBL" id="AXA45457.1"/>
    </source>
</evidence>
<dbReference type="PANTHER" id="PTHR19376">
    <property type="entry name" value="DNA-DIRECTED RNA POLYMERASE"/>
    <property type="match status" value="1"/>
</dbReference>
<dbReference type="GO" id="GO:0046872">
    <property type="term" value="F:metal ion binding"/>
    <property type="evidence" value="ECO:0007669"/>
    <property type="project" value="UniProtKB-KW"/>
</dbReference>
<dbReference type="EC" id="2.7.7.6" evidence="1"/>
<evidence type="ECO:0000256" key="5">
    <source>
        <dbReference type="ARBA" id="ARBA00022723"/>
    </source>
</evidence>
<keyword evidence="7" id="KW-0804">Transcription</keyword>
<feature type="domain" description="RNA polymerase Rpb1" evidence="9">
    <location>
        <begin position="11"/>
        <end position="61"/>
    </location>
</feature>
<evidence type="ECO:0000256" key="8">
    <source>
        <dbReference type="ARBA" id="ARBA00048552"/>
    </source>
</evidence>
<dbReference type="Gene3D" id="1.10.1790.20">
    <property type="match status" value="1"/>
</dbReference>
<dbReference type="SUPFAM" id="SSF64484">
    <property type="entry name" value="beta and beta-prime subunits of DNA dependent RNA-polymerase"/>
    <property type="match status" value="1"/>
</dbReference>
<protein>
    <recommendedName>
        <fullName evidence="1">DNA-directed RNA polymerase</fullName>
        <ecNumber evidence="1">2.7.7.6</ecNumber>
    </recommendedName>
</protein>
<keyword evidence="12" id="KW-0934">Plastid</keyword>